<dbReference type="Pfam" id="PF14679">
    <property type="entry name" value="FANCI_HD1"/>
    <property type="match status" value="1"/>
</dbReference>
<name>A0AAV5F8N1_ELECO</name>
<dbReference type="EMBL" id="BQKI01000082">
    <property type="protein sequence ID" value="GJN31427.1"/>
    <property type="molecule type" value="Genomic_DNA"/>
</dbReference>
<sequence length="238" mass="24828">MSAAATDVGSEPSSQHPLPPLTADSVLRGATRDPSNATALLPDLRPEALDDLLSSLTAASPANHLALLPRLLSLSPSPAAAATFFSALLSAPSWPSATLLAVASLLRDLPPAYRTRVPAFLTKIISLLPSADAQDLPALAYQLLLIAGHSGARVRAPPSIARQIEGTVLMHVAFAVKQDPVLAREVLAAVKSDAAGALSGFAVAVLLFVARVRRFNEGAVGVLRDAVVLSRRDYQLSR</sequence>
<evidence type="ECO:0000313" key="3">
    <source>
        <dbReference type="EMBL" id="GJN31427.1"/>
    </source>
</evidence>
<dbReference type="PANTHER" id="PTHR21818">
    <property type="entry name" value="BC025462 PROTEIN"/>
    <property type="match status" value="1"/>
</dbReference>
<keyword evidence="4" id="KW-1185">Reference proteome</keyword>
<comment type="caution">
    <text evidence="3">The sequence shown here is derived from an EMBL/GenBank/DDBJ whole genome shotgun (WGS) entry which is preliminary data.</text>
</comment>
<evidence type="ECO:0000256" key="1">
    <source>
        <dbReference type="SAM" id="MobiDB-lite"/>
    </source>
</evidence>
<protein>
    <recommendedName>
        <fullName evidence="2">FANCI helical domain-containing protein</fullName>
    </recommendedName>
</protein>
<proteinExistence type="predicted"/>
<dbReference type="Proteomes" id="UP001054889">
    <property type="component" value="Unassembled WGS sequence"/>
</dbReference>
<dbReference type="AlphaFoldDB" id="A0AAV5F8N1"/>
<evidence type="ECO:0000313" key="4">
    <source>
        <dbReference type="Proteomes" id="UP001054889"/>
    </source>
</evidence>
<feature type="domain" description="FANCI helical" evidence="2">
    <location>
        <begin position="182"/>
        <end position="237"/>
    </location>
</feature>
<dbReference type="GO" id="GO:0006281">
    <property type="term" value="P:DNA repair"/>
    <property type="evidence" value="ECO:0007669"/>
    <property type="project" value="InterPro"/>
</dbReference>
<reference evidence="3" key="1">
    <citation type="journal article" date="2018" name="DNA Res.">
        <title>Multiple hybrid de novo genome assembly of finger millet, an orphan allotetraploid crop.</title>
        <authorList>
            <person name="Hatakeyama M."/>
            <person name="Aluri S."/>
            <person name="Balachadran M.T."/>
            <person name="Sivarajan S.R."/>
            <person name="Patrignani A."/>
            <person name="Gruter S."/>
            <person name="Poveda L."/>
            <person name="Shimizu-Inatsugi R."/>
            <person name="Baeten J."/>
            <person name="Francoijs K.J."/>
            <person name="Nataraja K.N."/>
            <person name="Reddy Y.A.N."/>
            <person name="Phadnis S."/>
            <person name="Ravikumar R.L."/>
            <person name="Schlapbach R."/>
            <person name="Sreeman S.M."/>
            <person name="Shimizu K.K."/>
        </authorList>
    </citation>
    <scope>NUCLEOTIDE SEQUENCE</scope>
</reference>
<feature type="region of interest" description="Disordered" evidence="1">
    <location>
        <begin position="1"/>
        <end position="29"/>
    </location>
</feature>
<accession>A0AAV5F8N1</accession>
<dbReference type="InterPro" id="IPR029310">
    <property type="entry name" value="FANCI_HD1"/>
</dbReference>
<evidence type="ECO:0000259" key="2">
    <source>
        <dbReference type="Pfam" id="PF14679"/>
    </source>
</evidence>
<organism evidence="3 4">
    <name type="scientific">Eleusine coracana subsp. coracana</name>
    <dbReference type="NCBI Taxonomy" id="191504"/>
    <lineage>
        <taxon>Eukaryota</taxon>
        <taxon>Viridiplantae</taxon>
        <taxon>Streptophyta</taxon>
        <taxon>Embryophyta</taxon>
        <taxon>Tracheophyta</taxon>
        <taxon>Spermatophyta</taxon>
        <taxon>Magnoliopsida</taxon>
        <taxon>Liliopsida</taxon>
        <taxon>Poales</taxon>
        <taxon>Poaceae</taxon>
        <taxon>PACMAD clade</taxon>
        <taxon>Chloridoideae</taxon>
        <taxon>Cynodonteae</taxon>
        <taxon>Eleusininae</taxon>
        <taxon>Eleusine</taxon>
    </lineage>
</organism>
<dbReference type="PANTHER" id="PTHR21818:SF0">
    <property type="entry name" value="FANCONI ANEMIA GROUP I PROTEIN"/>
    <property type="match status" value="1"/>
</dbReference>
<dbReference type="GO" id="GO:0070182">
    <property type="term" value="F:DNA polymerase binding"/>
    <property type="evidence" value="ECO:0007669"/>
    <property type="project" value="TreeGrafter"/>
</dbReference>
<reference evidence="3" key="2">
    <citation type="submission" date="2021-12" db="EMBL/GenBank/DDBJ databases">
        <title>Resequencing data analysis of finger millet.</title>
        <authorList>
            <person name="Hatakeyama M."/>
            <person name="Aluri S."/>
            <person name="Balachadran M.T."/>
            <person name="Sivarajan S.R."/>
            <person name="Poveda L."/>
            <person name="Shimizu-Inatsugi R."/>
            <person name="Schlapbach R."/>
            <person name="Sreeman S.M."/>
            <person name="Shimizu K.K."/>
        </authorList>
    </citation>
    <scope>NUCLEOTIDE SEQUENCE</scope>
</reference>
<gene>
    <name evidence="3" type="primary">gb19825</name>
    <name evidence="3" type="ORF">PR202_gb19825</name>
</gene>
<dbReference type="InterPro" id="IPR026171">
    <property type="entry name" value="FANCI"/>
</dbReference>